<evidence type="ECO:0008006" key="4">
    <source>
        <dbReference type="Google" id="ProtNLM"/>
    </source>
</evidence>
<proteinExistence type="predicted"/>
<reference evidence="2" key="1">
    <citation type="submission" date="2020-12" db="EMBL/GenBank/DDBJ databases">
        <title>Metabolic potential, ecology and presence of endohyphal bacteria is reflected in genomic diversity of Mucoromycotina.</title>
        <authorList>
            <person name="Muszewska A."/>
            <person name="Okrasinska A."/>
            <person name="Steczkiewicz K."/>
            <person name="Drgas O."/>
            <person name="Orlowska M."/>
            <person name="Perlinska-Lenart U."/>
            <person name="Aleksandrzak-Piekarczyk T."/>
            <person name="Szatraj K."/>
            <person name="Zielenkiewicz U."/>
            <person name="Pilsyk S."/>
            <person name="Malc E."/>
            <person name="Mieczkowski P."/>
            <person name="Kruszewska J.S."/>
            <person name="Biernat P."/>
            <person name="Pawlowska J."/>
        </authorList>
    </citation>
    <scope>NUCLEOTIDE SEQUENCE</scope>
    <source>
        <strain evidence="2">WA0000067209</strain>
    </source>
</reference>
<evidence type="ECO:0000256" key="1">
    <source>
        <dbReference type="SAM" id="SignalP"/>
    </source>
</evidence>
<feature type="chain" id="PRO_5034192931" description="Purine nucleoside permease" evidence="1">
    <location>
        <begin position="23"/>
        <end position="354"/>
    </location>
</feature>
<feature type="signal peptide" evidence="1">
    <location>
        <begin position="1"/>
        <end position="22"/>
    </location>
</feature>
<keyword evidence="3" id="KW-1185">Reference proteome</keyword>
<dbReference type="Proteomes" id="UP000654370">
    <property type="component" value="Unassembled WGS sequence"/>
</dbReference>
<protein>
    <recommendedName>
        <fullName evidence="4">Purine nucleoside permease</fullName>
    </recommendedName>
</protein>
<organism evidence="2 3">
    <name type="scientific">Mortierella isabellina</name>
    <name type="common">Filamentous fungus</name>
    <name type="synonym">Umbelopsis isabellina</name>
    <dbReference type="NCBI Taxonomy" id="91625"/>
    <lineage>
        <taxon>Eukaryota</taxon>
        <taxon>Fungi</taxon>
        <taxon>Fungi incertae sedis</taxon>
        <taxon>Mucoromycota</taxon>
        <taxon>Mucoromycotina</taxon>
        <taxon>Umbelopsidomycetes</taxon>
        <taxon>Umbelopsidales</taxon>
        <taxon>Umbelopsidaceae</taxon>
        <taxon>Umbelopsis</taxon>
    </lineage>
</organism>
<dbReference type="PIRSF" id="PIRSF013171">
    <property type="entry name" value="Pur_nuclsid_perm"/>
    <property type="match status" value="1"/>
</dbReference>
<dbReference type="PANTHER" id="PTHR38643:SF1">
    <property type="entry name" value="PURINE NUCLEOSIDE PERMEASE C285.05-RELATED"/>
    <property type="match status" value="1"/>
</dbReference>
<dbReference type="GO" id="GO:0005783">
    <property type="term" value="C:endoplasmic reticulum"/>
    <property type="evidence" value="ECO:0007669"/>
    <property type="project" value="TreeGrafter"/>
</dbReference>
<gene>
    <name evidence="2" type="ORF">INT43_003949</name>
</gene>
<dbReference type="EMBL" id="JAEPQZ010000006">
    <property type="protein sequence ID" value="KAG2180161.1"/>
    <property type="molecule type" value="Genomic_DNA"/>
</dbReference>
<name>A0A8H7PU63_MORIS</name>
<accession>A0A8H7PU63</accession>
<dbReference type="GO" id="GO:0055085">
    <property type="term" value="P:transmembrane transport"/>
    <property type="evidence" value="ECO:0007669"/>
    <property type="project" value="InterPro"/>
</dbReference>
<evidence type="ECO:0000313" key="3">
    <source>
        <dbReference type="Proteomes" id="UP000654370"/>
    </source>
</evidence>
<dbReference type="PANTHER" id="PTHR38643">
    <property type="entry name" value="PURINE NUCLEOSIDE PERMEASE C285.05-RELATED"/>
    <property type="match status" value="1"/>
</dbReference>
<dbReference type="OrthoDB" id="2331083at2759"/>
<sequence>MKYLTLLSGVVAAALSLPALQAYPSHHSNHGHHGPIAPKVMLITMFAPEQGVWLEPLKLVNNVTVPGLSPLFPHASCDKNYDVCLITTGEAEINAAVSVTSLAFSPLFDLKKTYFMIAGIAGINPDVATIGGVTFGRFAVQLELEYEIDAREMPSNFSTGYWGLGADAPGQYPVNIYGTEAINLAHGLKLNDSDVAAAYRKKFSSPANKYPSIVACDTGSSNAYWSGKLLGDSFTNYTKLLTKGKGVYCATAQEDNATLEALVRATSAGLVDFSRIVLMRSASDFDRPPPGETVLFNLVYAEQGAFEISLENLYIAGSPFVKDVVKNWHEYEHGVKPSNYIGNIFGTLGGKMDF</sequence>
<evidence type="ECO:0000313" key="2">
    <source>
        <dbReference type="EMBL" id="KAG2180161.1"/>
    </source>
</evidence>
<keyword evidence="1" id="KW-0732">Signal</keyword>
<dbReference type="AlphaFoldDB" id="A0A8H7PU63"/>
<comment type="caution">
    <text evidence="2">The sequence shown here is derived from an EMBL/GenBank/DDBJ whole genome shotgun (WGS) entry which is preliminary data.</text>
</comment>
<dbReference type="Pfam" id="PF06516">
    <property type="entry name" value="NUP"/>
    <property type="match status" value="1"/>
</dbReference>
<dbReference type="InterPro" id="IPR009486">
    <property type="entry name" value="Pur_nuclsid_perm"/>
</dbReference>